<dbReference type="SUPFAM" id="SSF46934">
    <property type="entry name" value="UBA-like"/>
    <property type="match status" value="1"/>
</dbReference>
<organism evidence="5 6">
    <name type="scientific">Ciona savignyi</name>
    <name type="common">Pacific transparent sea squirt</name>
    <dbReference type="NCBI Taxonomy" id="51511"/>
    <lineage>
        <taxon>Eukaryota</taxon>
        <taxon>Metazoa</taxon>
        <taxon>Chordata</taxon>
        <taxon>Tunicata</taxon>
        <taxon>Ascidiacea</taxon>
        <taxon>Phlebobranchia</taxon>
        <taxon>Cionidae</taxon>
        <taxon>Ciona</taxon>
    </lineage>
</organism>
<dbReference type="PANTHER" id="PTHR12281">
    <property type="entry name" value="RP42 RELATED"/>
    <property type="match status" value="1"/>
</dbReference>
<dbReference type="FunFam" id="1.10.238.200:FF:000003">
    <property type="entry name" value="DCN1-like protein 3"/>
    <property type="match status" value="1"/>
</dbReference>
<dbReference type="GO" id="GO:0032182">
    <property type="term" value="F:ubiquitin-like protein binding"/>
    <property type="evidence" value="ECO:0007669"/>
    <property type="project" value="TreeGrafter"/>
</dbReference>
<comment type="function">
    <text evidence="2">Neddylation of cullins play an essential role in the regulation of SCF-type complexes activity.</text>
</comment>
<accession>H2ZK98</accession>
<evidence type="ECO:0000313" key="6">
    <source>
        <dbReference type="Proteomes" id="UP000007875"/>
    </source>
</evidence>
<dbReference type="Pfam" id="PF03556">
    <property type="entry name" value="Cullin_binding"/>
    <property type="match status" value="1"/>
</dbReference>
<evidence type="ECO:0000259" key="4">
    <source>
        <dbReference type="PROSITE" id="PS51229"/>
    </source>
</evidence>
<evidence type="ECO:0000256" key="2">
    <source>
        <dbReference type="RuleBase" id="RU410713"/>
    </source>
</evidence>
<evidence type="ECO:0000256" key="3">
    <source>
        <dbReference type="SAM" id="Phobius"/>
    </source>
</evidence>
<protein>
    <recommendedName>
        <fullName evidence="2">Defective in cullin neddylation protein</fullName>
    </recommendedName>
</protein>
<dbReference type="GO" id="GO:0005886">
    <property type="term" value="C:plasma membrane"/>
    <property type="evidence" value="ECO:0007669"/>
    <property type="project" value="UniProtKB-ARBA"/>
</dbReference>
<dbReference type="PROSITE" id="PS51229">
    <property type="entry name" value="DCUN1"/>
    <property type="match status" value="1"/>
</dbReference>
<dbReference type="InterPro" id="IPR005176">
    <property type="entry name" value="PONY_dom"/>
</dbReference>
<dbReference type="OMA" id="QTCEHHK"/>
<dbReference type="PANTHER" id="PTHR12281:SF32">
    <property type="entry name" value="DCN1-LIKE PROTEIN"/>
    <property type="match status" value="1"/>
</dbReference>
<reference evidence="5" key="3">
    <citation type="submission" date="2025-09" db="UniProtKB">
        <authorList>
            <consortium name="Ensembl"/>
        </authorList>
    </citation>
    <scope>IDENTIFICATION</scope>
</reference>
<dbReference type="GO" id="GO:2000436">
    <property type="term" value="P:positive regulation of protein neddylation"/>
    <property type="evidence" value="ECO:0007669"/>
    <property type="project" value="UniProtKB-ARBA"/>
</dbReference>
<evidence type="ECO:0000313" key="5">
    <source>
        <dbReference type="Ensembl" id="ENSCSAVP00000018014.1"/>
    </source>
</evidence>
<dbReference type="Pfam" id="PF14555">
    <property type="entry name" value="UBA_4"/>
    <property type="match status" value="1"/>
</dbReference>
<dbReference type="Proteomes" id="UP000007875">
    <property type="component" value="Unassembled WGS sequence"/>
</dbReference>
<dbReference type="InterPro" id="IPR009060">
    <property type="entry name" value="UBA-like_sf"/>
</dbReference>
<keyword evidence="3" id="KW-1133">Transmembrane helix</keyword>
<feature type="domain" description="DCUN1" evidence="4">
    <location>
        <begin position="167"/>
        <end position="242"/>
    </location>
</feature>
<dbReference type="InterPro" id="IPR042460">
    <property type="entry name" value="DCN1-like_PONY"/>
</dbReference>
<dbReference type="Gene3D" id="1.10.8.10">
    <property type="entry name" value="DNA helicase RuvA subunit, C-terminal domain"/>
    <property type="match status" value="1"/>
</dbReference>
<name>H2ZK98_CIOSA</name>
<dbReference type="GeneTree" id="ENSGT00940000168836"/>
<keyword evidence="3" id="KW-0472">Membrane</keyword>
<dbReference type="GO" id="GO:0097602">
    <property type="term" value="F:cullin family protein binding"/>
    <property type="evidence" value="ECO:0007669"/>
    <property type="project" value="TreeGrafter"/>
</dbReference>
<dbReference type="Gene3D" id="1.10.238.200">
    <property type="entry name" value="Cullin, PONY binding domain"/>
    <property type="match status" value="1"/>
</dbReference>
<sequence>QHKLKSSQREKVRQFVSLTNLGEKAAISCLSKHDWRLDIASDSFFNEPEAYFTERRTYVEKRKLESLFNALKGNPNKQTEIDHFLLTVTDLQYFLASHKTNAFTWPFELISRKFMMLAFVSNLNCSCSRSKLLNFQYPGCFILQLADCGFVLTIFLAAFSAVTDVFLDLDMAIAYWNILLSDRFTFLDLWTQYLVTHYKRAIPRDTWNLLLDFSQMISSDMSNYDEEGAWPVLIDDFVEWAKPLIQEQNAM</sequence>
<keyword evidence="1" id="KW-0833">Ubl conjugation pathway</keyword>
<keyword evidence="3" id="KW-0812">Transmembrane</keyword>
<dbReference type="GO" id="GO:0000151">
    <property type="term" value="C:ubiquitin ligase complex"/>
    <property type="evidence" value="ECO:0007669"/>
    <property type="project" value="TreeGrafter"/>
</dbReference>
<keyword evidence="6" id="KW-1185">Reference proteome</keyword>
<dbReference type="FunFam" id="1.10.8.10:FF:000124">
    <property type="entry name" value="Defective in cullin neddylation protein 1"/>
    <property type="match status" value="1"/>
</dbReference>
<dbReference type="Ensembl" id="ENSCSAVT00000018211.1">
    <property type="protein sequence ID" value="ENSCSAVP00000018014.1"/>
    <property type="gene ID" value="ENSCSAVG00000010611.1"/>
</dbReference>
<feature type="transmembrane region" description="Helical" evidence="3">
    <location>
        <begin position="139"/>
        <end position="162"/>
    </location>
</feature>
<proteinExistence type="predicted"/>
<reference evidence="6" key="1">
    <citation type="submission" date="2003-08" db="EMBL/GenBank/DDBJ databases">
        <authorList>
            <person name="Birren B."/>
            <person name="Nusbaum C."/>
            <person name="Abebe A."/>
            <person name="Abouelleil A."/>
            <person name="Adekoya E."/>
            <person name="Ait-zahra M."/>
            <person name="Allen N."/>
            <person name="Allen T."/>
            <person name="An P."/>
            <person name="Anderson M."/>
            <person name="Anderson S."/>
            <person name="Arachchi H."/>
            <person name="Armbruster J."/>
            <person name="Bachantsang P."/>
            <person name="Baldwin J."/>
            <person name="Barry A."/>
            <person name="Bayul T."/>
            <person name="Blitshsteyn B."/>
            <person name="Bloom T."/>
            <person name="Blye J."/>
            <person name="Boguslavskiy L."/>
            <person name="Borowsky M."/>
            <person name="Boukhgalter B."/>
            <person name="Brunache A."/>
            <person name="Butler J."/>
            <person name="Calixte N."/>
            <person name="Calvo S."/>
            <person name="Camarata J."/>
            <person name="Campo K."/>
            <person name="Chang J."/>
            <person name="Cheshatsang Y."/>
            <person name="Citroen M."/>
            <person name="Collymore A."/>
            <person name="Considine T."/>
            <person name="Cook A."/>
            <person name="Cooke P."/>
            <person name="Corum B."/>
            <person name="Cuomo C."/>
            <person name="David R."/>
            <person name="Dawoe T."/>
            <person name="Degray S."/>
            <person name="Dodge S."/>
            <person name="Dooley K."/>
            <person name="Dorje P."/>
            <person name="Dorjee K."/>
            <person name="Dorris L."/>
            <person name="Duffey N."/>
            <person name="Dupes A."/>
            <person name="Elkins T."/>
            <person name="Engels R."/>
            <person name="Erickson J."/>
            <person name="Farina A."/>
            <person name="Faro S."/>
            <person name="Ferreira P."/>
            <person name="Fischer H."/>
            <person name="Fitzgerald M."/>
            <person name="Foley K."/>
            <person name="Gage D."/>
            <person name="Galagan J."/>
            <person name="Gearin G."/>
            <person name="Gnerre S."/>
            <person name="Gnirke A."/>
            <person name="Goyette A."/>
            <person name="Graham J."/>
            <person name="Grandbois E."/>
            <person name="Gyaltsen K."/>
            <person name="Hafez N."/>
            <person name="Hagopian D."/>
            <person name="Hagos B."/>
            <person name="Hall J."/>
            <person name="Hatcher B."/>
            <person name="Heller A."/>
            <person name="Higgins H."/>
            <person name="Honan T."/>
            <person name="Horn A."/>
            <person name="Houde N."/>
            <person name="Hughes L."/>
            <person name="Hulme W."/>
            <person name="Husby E."/>
            <person name="Iliev I."/>
            <person name="Jaffe D."/>
            <person name="Jones C."/>
            <person name="Kamal M."/>
            <person name="Kamat A."/>
            <person name="Kamvysselis M."/>
            <person name="Karlsson E."/>
            <person name="Kells C."/>
            <person name="Kieu A."/>
            <person name="Kisner P."/>
            <person name="Kodira C."/>
            <person name="Kulbokas E."/>
            <person name="Labutti K."/>
            <person name="Lama D."/>
            <person name="Landers T."/>
            <person name="Leger J."/>
            <person name="Levine S."/>
            <person name="Lewis D."/>
            <person name="Lewis T."/>
            <person name="Lindblad-toh K."/>
            <person name="Liu X."/>
            <person name="Lokyitsang T."/>
            <person name="Lokyitsang Y."/>
            <person name="Lucien O."/>
            <person name="Lui A."/>
            <person name="Ma L.J."/>
            <person name="Mabbitt R."/>
            <person name="Macdonald J."/>
            <person name="Maclean C."/>
            <person name="Major J."/>
            <person name="Manning J."/>
            <person name="Marabella R."/>
            <person name="Maru K."/>
            <person name="Matthews C."/>
            <person name="Mauceli E."/>
            <person name="Mccarthy M."/>
            <person name="Mcdonough S."/>
            <person name="Mcghee T."/>
            <person name="Meldrim J."/>
            <person name="Meneus L."/>
            <person name="Mesirov J."/>
            <person name="Mihalev A."/>
            <person name="Mihova T."/>
            <person name="Mikkelsen T."/>
            <person name="Mlenga V."/>
            <person name="Moru K."/>
            <person name="Mozes J."/>
            <person name="Mulrain L."/>
            <person name="Munson G."/>
            <person name="Naylor J."/>
            <person name="Newes C."/>
            <person name="Nguyen C."/>
            <person name="Nguyen N."/>
            <person name="Nguyen T."/>
            <person name="Nicol R."/>
            <person name="Nielsen C."/>
            <person name="Nizzari M."/>
            <person name="Norbu C."/>
            <person name="Norbu N."/>
            <person name="O'donnell P."/>
            <person name="Okoawo O."/>
            <person name="O'leary S."/>
            <person name="Omotosho B."/>
            <person name="O'neill K."/>
            <person name="Osman S."/>
            <person name="Parker S."/>
            <person name="Perrin D."/>
            <person name="Phunkhang P."/>
            <person name="Piqani B."/>
            <person name="Purcell S."/>
            <person name="Rachupka T."/>
            <person name="Ramasamy U."/>
            <person name="Rameau R."/>
            <person name="Ray V."/>
            <person name="Raymond C."/>
            <person name="Retta R."/>
            <person name="Richardson S."/>
            <person name="Rise C."/>
            <person name="Rodriguez J."/>
            <person name="Rogers J."/>
            <person name="Rogov P."/>
            <person name="Rutman M."/>
            <person name="Schupbach R."/>
            <person name="Seaman C."/>
            <person name="Settipalli S."/>
            <person name="Sharpe T."/>
            <person name="Sheridan J."/>
            <person name="Sherpa N."/>
            <person name="Shi J."/>
            <person name="Smirnov S."/>
            <person name="Smith C."/>
            <person name="Sougnez C."/>
            <person name="Spencer B."/>
            <person name="Stalker J."/>
            <person name="Stange-thomann N."/>
            <person name="Stavropoulos S."/>
            <person name="Stetson K."/>
            <person name="Stone C."/>
            <person name="Stone S."/>
            <person name="Stubbs M."/>
            <person name="Talamas J."/>
            <person name="Tchuinga P."/>
            <person name="Tenzing P."/>
            <person name="Tesfaye S."/>
            <person name="Theodore J."/>
            <person name="Thoulutsang Y."/>
            <person name="Topham K."/>
            <person name="Towey S."/>
            <person name="Tsamla T."/>
            <person name="Tsomo N."/>
            <person name="Vallee D."/>
            <person name="Vassiliev H."/>
            <person name="Venkataraman V."/>
            <person name="Vinson J."/>
            <person name="Vo A."/>
            <person name="Wade C."/>
            <person name="Wang S."/>
            <person name="Wangchuk T."/>
            <person name="Wangdi T."/>
            <person name="Whittaker C."/>
            <person name="Wilkinson J."/>
            <person name="Wu Y."/>
            <person name="Wyman D."/>
            <person name="Yadav S."/>
            <person name="Yang S."/>
            <person name="Yang X."/>
            <person name="Yeager S."/>
            <person name="Yee E."/>
            <person name="Young G."/>
            <person name="Zainoun J."/>
            <person name="Zembeck L."/>
            <person name="Zimmer A."/>
            <person name="Zody M."/>
            <person name="Lander E."/>
        </authorList>
    </citation>
    <scope>NUCLEOTIDE SEQUENCE [LARGE SCALE GENOMIC DNA]</scope>
</reference>
<dbReference type="GO" id="GO:0045116">
    <property type="term" value="P:protein neddylation"/>
    <property type="evidence" value="ECO:0007669"/>
    <property type="project" value="TreeGrafter"/>
</dbReference>
<dbReference type="AlphaFoldDB" id="H2ZK98"/>
<reference evidence="5" key="2">
    <citation type="submission" date="2025-08" db="UniProtKB">
        <authorList>
            <consortium name="Ensembl"/>
        </authorList>
    </citation>
    <scope>IDENTIFICATION</scope>
</reference>
<dbReference type="InterPro" id="IPR014764">
    <property type="entry name" value="DCN-prot"/>
</dbReference>
<evidence type="ECO:0000256" key="1">
    <source>
        <dbReference type="ARBA" id="ARBA00022786"/>
    </source>
</evidence>
<dbReference type="GO" id="GO:0031624">
    <property type="term" value="F:ubiquitin conjugating enzyme binding"/>
    <property type="evidence" value="ECO:0007669"/>
    <property type="project" value="TreeGrafter"/>
</dbReference>